<dbReference type="EMBL" id="JABGBW010000007">
    <property type="protein sequence ID" value="MBC2576574.1"/>
    <property type="molecule type" value="Genomic_DNA"/>
</dbReference>
<reference evidence="1 2" key="1">
    <citation type="submission" date="2020-05" db="EMBL/GenBank/DDBJ databases">
        <title>Draft genome of xy-202 and genomic insight in genome of the genus Peptostreptococcus.</title>
        <authorList>
            <person name="Zhang Z."/>
        </authorList>
    </citation>
    <scope>NUCLEOTIDE SEQUENCE [LARGE SCALE GENOMIC DNA]</scope>
    <source>
        <strain evidence="1 2">DSM 27025</strain>
    </source>
</reference>
<sequence length="124" mass="14491">MIVQIGKLDKRIEIIHKKTVNKKGNGVNELDELNELGELEQGHLKSIKVWAEVKQLRANEKLESTGIINSTEYLKIVIRFRKDVNRKCIIIFNGFEYEITSVCELGKRKYLELMCEREENLEVN</sequence>
<evidence type="ECO:0000313" key="1">
    <source>
        <dbReference type="EMBL" id="MBC2576574.1"/>
    </source>
</evidence>
<comment type="caution">
    <text evidence="1">The sequence shown here is derived from an EMBL/GenBank/DDBJ whole genome shotgun (WGS) entry which is preliminary data.</text>
</comment>
<dbReference type="Pfam" id="PF05521">
    <property type="entry name" value="Phage_HCP"/>
    <property type="match status" value="1"/>
</dbReference>
<protein>
    <submittedName>
        <fullName evidence="1">Phage head closure protein</fullName>
    </submittedName>
</protein>
<gene>
    <name evidence="1" type="ORF">HLB29_07715</name>
</gene>
<accession>A0ABR6TME1</accession>
<organism evidence="1 2">
    <name type="scientific">Peptostreptococcus canis</name>
    <dbReference type="NCBI Taxonomy" id="1159213"/>
    <lineage>
        <taxon>Bacteria</taxon>
        <taxon>Bacillati</taxon>
        <taxon>Bacillota</taxon>
        <taxon>Clostridia</taxon>
        <taxon>Peptostreptococcales</taxon>
        <taxon>Peptostreptococcaceae</taxon>
        <taxon>Peptostreptococcus</taxon>
    </lineage>
</organism>
<dbReference type="InterPro" id="IPR038666">
    <property type="entry name" value="SSP1_head-tail_sf"/>
</dbReference>
<evidence type="ECO:0000313" key="2">
    <source>
        <dbReference type="Proteomes" id="UP000713904"/>
    </source>
</evidence>
<dbReference type="Proteomes" id="UP000713904">
    <property type="component" value="Unassembled WGS sequence"/>
</dbReference>
<proteinExistence type="predicted"/>
<dbReference type="Gene3D" id="2.40.10.270">
    <property type="entry name" value="Bacteriophage SPP1 head-tail adaptor protein"/>
    <property type="match status" value="1"/>
</dbReference>
<dbReference type="NCBIfam" id="TIGR01563">
    <property type="entry name" value="gp16_SPP1"/>
    <property type="match status" value="1"/>
</dbReference>
<dbReference type="InterPro" id="IPR008767">
    <property type="entry name" value="Phage_SPP1_head-tail_adaptor"/>
</dbReference>
<name>A0ABR6TME1_9FIRM</name>
<keyword evidence="2" id="KW-1185">Reference proteome</keyword>
<dbReference type="RefSeq" id="WP_185624595.1">
    <property type="nucleotide sequence ID" value="NZ_JABGBW010000007.1"/>
</dbReference>